<accession>A0A7T4R2Z0</accession>
<protein>
    <recommendedName>
        <fullName evidence="4">Enolase-phosphatase E1</fullName>
        <ecNumber evidence="4">3.1.3.77</ecNumber>
    </recommendedName>
    <alternativeName>
        <fullName evidence="4">2,3-diketo-5-methylthio-1-phosphopentane phosphatase</fullName>
    </alternativeName>
</protein>
<keyword evidence="6" id="KW-1185">Reference proteome</keyword>
<dbReference type="InterPro" id="IPR023943">
    <property type="entry name" value="Enolase-ppase_E1"/>
</dbReference>
<comment type="similarity">
    <text evidence="4">Belongs to the HAD-like hydrolase superfamily. MasA/MtnC family.</text>
</comment>
<dbReference type="GO" id="GO:0000287">
    <property type="term" value="F:magnesium ion binding"/>
    <property type="evidence" value="ECO:0007669"/>
    <property type="project" value="UniProtKB-UniRule"/>
</dbReference>
<dbReference type="InterPro" id="IPR036412">
    <property type="entry name" value="HAD-like_sf"/>
</dbReference>
<keyword evidence="1 4" id="KW-0028">Amino-acid biosynthesis</keyword>
<dbReference type="NCBIfam" id="TIGR01691">
    <property type="entry name" value="enolase-ppase"/>
    <property type="match status" value="1"/>
</dbReference>
<evidence type="ECO:0000256" key="3">
    <source>
        <dbReference type="ARBA" id="ARBA00023167"/>
    </source>
</evidence>
<evidence type="ECO:0000256" key="2">
    <source>
        <dbReference type="ARBA" id="ARBA00022801"/>
    </source>
</evidence>
<dbReference type="SFLD" id="SFLDG01133">
    <property type="entry name" value="C1.5.4:_Enolase-phosphatase_Li"/>
    <property type="match status" value="1"/>
</dbReference>
<dbReference type="GO" id="GO:0019509">
    <property type="term" value="P:L-methionine salvage from methylthioadenosine"/>
    <property type="evidence" value="ECO:0007669"/>
    <property type="project" value="UniProtKB-UniRule"/>
</dbReference>
<dbReference type="SFLD" id="SFLDS00003">
    <property type="entry name" value="Haloacid_Dehalogenase"/>
    <property type="match status" value="1"/>
</dbReference>
<dbReference type="SFLD" id="SFLDF00044">
    <property type="entry name" value="enolase-phosphatase"/>
    <property type="match status" value="1"/>
</dbReference>
<keyword evidence="3 4" id="KW-0486">Methionine biosynthesis</keyword>
<dbReference type="KEGG" id="snan:I6N98_05795"/>
<dbReference type="Pfam" id="PF00702">
    <property type="entry name" value="Hydrolase"/>
    <property type="match status" value="1"/>
</dbReference>
<dbReference type="PANTHER" id="PTHR20371:SF1">
    <property type="entry name" value="ENOLASE-PHOSPHATASE E1"/>
    <property type="match status" value="1"/>
</dbReference>
<comment type="function">
    <text evidence="4">Bifunctional enzyme that catalyzes the enolization of 2,3-diketo-5-methylthiopentyl-1-phosphate (DK-MTP-1-P) into the intermediate 2-hydroxy-3-keto-5-methylthiopentenyl-1-phosphate (HK-MTPenyl-1-P), which is then dephosphorylated to form the acireductone 1,2-dihydroxy-3-keto-5-methylthiopentene (DHK-MTPene).</text>
</comment>
<organism evidence="5 6">
    <name type="scientific">Spongiibacter nanhainus</name>
    <dbReference type="NCBI Taxonomy" id="2794344"/>
    <lineage>
        <taxon>Bacteria</taxon>
        <taxon>Pseudomonadati</taxon>
        <taxon>Pseudomonadota</taxon>
        <taxon>Gammaproteobacteria</taxon>
        <taxon>Cellvibrionales</taxon>
        <taxon>Spongiibacteraceae</taxon>
        <taxon>Spongiibacter</taxon>
    </lineage>
</organism>
<keyword evidence="4" id="KW-0460">Magnesium</keyword>
<dbReference type="Gene3D" id="3.40.50.1000">
    <property type="entry name" value="HAD superfamily/HAD-like"/>
    <property type="match status" value="1"/>
</dbReference>
<evidence type="ECO:0000256" key="1">
    <source>
        <dbReference type="ARBA" id="ARBA00022605"/>
    </source>
</evidence>
<dbReference type="Gene3D" id="1.10.720.60">
    <property type="match status" value="1"/>
</dbReference>
<comment type="cofactor">
    <cofactor evidence="4">
        <name>Mg(2+)</name>
        <dbReference type="ChEBI" id="CHEBI:18420"/>
    </cofactor>
    <text evidence="4">Binds 1 Mg(2+) ion per subunit.</text>
</comment>
<comment type="catalytic activity">
    <reaction evidence="4">
        <text>5-methylsulfanyl-2,3-dioxopentyl phosphate + H2O = 1,2-dihydroxy-5-(methylsulfanyl)pent-1-en-3-one + phosphate</text>
        <dbReference type="Rhea" id="RHEA:21700"/>
        <dbReference type="ChEBI" id="CHEBI:15377"/>
        <dbReference type="ChEBI" id="CHEBI:43474"/>
        <dbReference type="ChEBI" id="CHEBI:49252"/>
        <dbReference type="ChEBI" id="CHEBI:58828"/>
        <dbReference type="EC" id="3.1.3.77"/>
    </reaction>
</comment>
<name>A0A7T4R2Z0_9GAMM</name>
<comment type="pathway">
    <text evidence="4">Amino-acid biosynthesis; L-methionine biosynthesis via salvage pathway; L-methionine from S-methyl-5-thio-alpha-D-ribose 1-phosphate: step 4/6.</text>
</comment>
<dbReference type="EMBL" id="CP066167">
    <property type="protein sequence ID" value="QQD19367.1"/>
    <property type="molecule type" value="Genomic_DNA"/>
</dbReference>
<sequence>MIKAIVTDIEGTTTDIDFVHKVLFPYSTERLPDFVRQHAGESKVSAALAEAAYAAGIPGDDIEGLITALLQWIAEDRKITPLKTLQGLIWEHGYKSGDFHAHIYPDAVDVLQQWQRQKRALYVYSSGSTFAQKLLFGHTEAGDLRGLFSDYFDTTTGNKRDAASYRSIVRSIDLPATHIAFLSDVVEELDAATQAGMTTVWVQRQGELQHRSPHLSVRDFSEIDF</sequence>
<dbReference type="RefSeq" id="WP_198570852.1">
    <property type="nucleotide sequence ID" value="NZ_CP066167.1"/>
</dbReference>
<dbReference type="GO" id="GO:0043715">
    <property type="term" value="F:2,3-diketo-5-methylthiopentyl-1-phosphate enolase activity"/>
    <property type="evidence" value="ECO:0007669"/>
    <property type="project" value="UniProtKB-UniRule"/>
</dbReference>
<dbReference type="NCBIfam" id="TIGR01549">
    <property type="entry name" value="HAD-SF-IA-v1"/>
    <property type="match status" value="1"/>
</dbReference>
<dbReference type="Proteomes" id="UP000596063">
    <property type="component" value="Chromosome"/>
</dbReference>
<evidence type="ECO:0000313" key="5">
    <source>
        <dbReference type="EMBL" id="QQD19367.1"/>
    </source>
</evidence>
<keyword evidence="2 4" id="KW-0378">Hydrolase</keyword>
<dbReference type="PANTHER" id="PTHR20371">
    <property type="entry name" value="ENOLASE-PHOSPHATASE E1"/>
    <property type="match status" value="1"/>
</dbReference>
<reference evidence="5 6" key="1">
    <citation type="submission" date="2020-12" db="EMBL/GenBank/DDBJ databases">
        <authorList>
            <person name="Shan Y."/>
        </authorList>
    </citation>
    <scope>NUCLEOTIDE SEQUENCE [LARGE SCALE GENOMIC DNA]</scope>
    <source>
        <strain evidence="6">csc3.9</strain>
    </source>
</reference>
<dbReference type="EC" id="3.1.3.77" evidence="4"/>
<dbReference type="HAMAP" id="MF_01681">
    <property type="entry name" value="Salvage_MtnC"/>
    <property type="match status" value="1"/>
</dbReference>
<dbReference type="GO" id="GO:0043716">
    <property type="term" value="F:2-hydroxy-3-keto-5-methylthiopentenyl-1-phosphate phosphatase activity"/>
    <property type="evidence" value="ECO:0007669"/>
    <property type="project" value="UniProtKB-UniRule"/>
</dbReference>
<keyword evidence="4" id="KW-0479">Metal-binding</keyword>
<dbReference type="AlphaFoldDB" id="A0A7T4R2Z0"/>
<comment type="pathway">
    <text evidence="4">Amino-acid biosynthesis; L-methionine biosynthesis via salvage pathway; L-methionine from S-methyl-5-thio-alpha-D-ribose 1-phosphate: step 3/6.</text>
</comment>
<dbReference type="GO" id="GO:0043874">
    <property type="term" value="F:acireductone synthase activity"/>
    <property type="evidence" value="ECO:0007669"/>
    <property type="project" value="UniProtKB-EC"/>
</dbReference>
<comment type="subunit">
    <text evidence="4">Monomer.</text>
</comment>
<evidence type="ECO:0000313" key="6">
    <source>
        <dbReference type="Proteomes" id="UP000596063"/>
    </source>
</evidence>
<dbReference type="SUPFAM" id="SSF56784">
    <property type="entry name" value="HAD-like"/>
    <property type="match status" value="1"/>
</dbReference>
<dbReference type="PRINTS" id="PR00413">
    <property type="entry name" value="HADHALOGNASE"/>
</dbReference>
<dbReference type="InterPro" id="IPR023214">
    <property type="entry name" value="HAD_sf"/>
</dbReference>
<dbReference type="CDD" id="cd01629">
    <property type="entry name" value="HAD_EP"/>
    <property type="match status" value="1"/>
</dbReference>
<dbReference type="UniPathway" id="UPA00904">
    <property type="reaction ID" value="UER00876"/>
</dbReference>
<gene>
    <name evidence="4 5" type="primary">mtnC</name>
    <name evidence="5" type="ORF">I6N98_05795</name>
</gene>
<evidence type="ECO:0000256" key="4">
    <source>
        <dbReference type="HAMAP-Rule" id="MF_01681"/>
    </source>
</evidence>
<proteinExistence type="inferred from homology"/>
<dbReference type="SFLD" id="SFLDG01129">
    <property type="entry name" value="C1.5:_HAD__Beta-PGM__Phosphata"/>
    <property type="match status" value="1"/>
</dbReference>
<dbReference type="InterPro" id="IPR006439">
    <property type="entry name" value="HAD-SF_hydro_IA"/>
</dbReference>